<dbReference type="GO" id="GO:0050982">
    <property type="term" value="P:detection of mechanical stimulus"/>
    <property type="evidence" value="ECO:0007669"/>
    <property type="project" value="TreeGrafter"/>
</dbReference>
<name>A0A8B8GK71_9HEMI</name>
<dbReference type="GO" id="GO:0016020">
    <property type="term" value="C:membrane"/>
    <property type="evidence" value="ECO:0007669"/>
    <property type="project" value="InterPro"/>
</dbReference>
<organism evidence="4 5">
    <name type="scientific">Sipha flava</name>
    <name type="common">yellow sugarcane aphid</name>
    <dbReference type="NCBI Taxonomy" id="143950"/>
    <lineage>
        <taxon>Eukaryota</taxon>
        <taxon>Metazoa</taxon>
        <taxon>Ecdysozoa</taxon>
        <taxon>Arthropoda</taxon>
        <taxon>Hexapoda</taxon>
        <taxon>Insecta</taxon>
        <taxon>Pterygota</taxon>
        <taxon>Neoptera</taxon>
        <taxon>Paraneoptera</taxon>
        <taxon>Hemiptera</taxon>
        <taxon>Sternorrhyncha</taxon>
        <taxon>Aphidomorpha</taxon>
        <taxon>Aphidoidea</taxon>
        <taxon>Aphididae</taxon>
        <taxon>Sipha</taxon>
    </lineage>
</organism>
<feature type="transmembrane region" description="Helical" evidence="1">
    <location>
        <begin position="52"/>
        <end position="75"/>
    </location>
</feature>
<dbReference type="OrthoDB" id="303066at2759"/>
<dbReference type="Pfam" id="PF24874">
    <property type="entry name" value="Piezo_THU9_anchor"/>
    <property type="match status" value="1"/>
</dbReference>
<dbReference type="InterPro" id="IPR056770">
    <property type="entry name" value="Piezo_THU9_anchor"/>
</dbReference>
<feature type="transmembrane region" description="Helical" evidence="1">
    <location>
        <begin position="341"/>
        <end position="359"/>
    </location>
</feature>
<gene>
    <name evidence="5" type="primary">LOC112692996</name>
</gene>
<dbReference type="AlphaFoldDB" id="A0A8B8GK71"/>
<sequence length="389" mass="45194">MDWMWTDSSLTIMEWFKMDELFAHVCCVKCICNFRKKFDTERGEKLLRTFKLLIGGGIIITIIAIIIFPIAWFSMSVSLPDTPSSIELIIKFGEDSTVFNTKSDDVQRLDSTDFRLMKELYMNSPSNNKASIMEFLQQYEFDELSSINVIPQSINTWPISPYEFNKLKTIIDTSSSIKVSAEWLLTHHNGMKISKGKNIVMMDKYKHSELNKCLNVLKTNITEIPGKCKQLVVNNLIPKFLALHLKTSEAEVKSELIIHNQDNPYMDIGLTFNYDSTKFTYWWGMIELCPSDVSSIYLKKMPYSSCTDNENKSTSDTNIMYNIYVFSDRYSSTLQYLDDKGIIGLYTIIVVYFGYKLAFDIFRSFKFKLGYTETPYPDRILQVKRKFIN</sequence>
<keyword evidence="1" id="KW-0472">Membrane</keyword>
<accession>A0A8B8GK71</accession>
<dbReference type="PANTHER" id="PTHR13167:SF25">
    <property type="entry name" value="PIEZO-TYPE MECHANOSENSITIVE ION CHANNEL COMPONENT"/>
    <property type="match status" value="1"/>
</dbReference>
<keyword evidence="1" id="KW-1133">Transmembrane helix</keyword>
<dbReference type="GO" id="GO:0071260">
    <property type="term" value="P:cellular response to mechanical stimulus"/>
    <property type="evidence" value="ECO:0007669"/>
    <property type="project" value="TreeGrafter"/>
</dbReference>
<feature type="domain" description="Piezo non-specific cation channel cap" evidence="2">
    <location>
        <begin position="126"/>
        <end position="383"/>
    </location>
</feature>
<reference evidence="5" key="1">
    <citation type="submission" date="2025-08" db="UniProtKB">
        <authorList>
            <consortium name="RefSeq"/>
        </authorList>
    </citation>
    <scope>IDENTIFICATION</scope>
    <source>
        <tissue evidence="5">Whole body</tissue>
    </source>
</reference>
<evidence type="ECO:0000259" key="3">
    <source>
        <dbReference type="Pfam" id="PF24874"/>
    </source>
</evidence>
<dbReference type="InterPro" id="IPR027272">
    <property type="entry name" value="Piezo"/>
</dbReference>
<evidence type="ECO:0000256" key="1">
    <source>
        <dbReference type="SAM" id="Phobius"/>
    </source>
</evidence>
<keyword evidence="1" id="KW-0812">Transmembrane</keyword>
<proteinExistence type="predicted"/>
<dbReference type="GeneID" id="112692996"/>
<dbReference type="GO" id="GO:0008381">
    <property type="term" value="F:mechanosensitive monoatomic ion channel activity"/>
    <property type="evidence" value="ECO:0007669"/>
    <property type="project" value="InterPro"/>
</dbReference>
<dbReference type="InterPro" id="IPR031334">
    <property type="entry name" value="Piezo_cap_dom"/>
</dbReference>
<dbReference type="PANTHER" id="PTHR13167">
    <property type="entry name" value="PIEZO-TYPE MECHANOSENSITIVE ION CHANNEL COMPONENT"/>
    <property type="match status" value="1"/>
</dbReference>
<protein>
    <submittedName>
        <fullName evidence="5">Piezo-type mechanosensitive ion channel component-like</fullName>
    </submittedName>
</protein>
<dbReference type="GO" id="GO:0005261">
    <property type="term" value="F:monoatomic cation channel activity"/>
    <property type="evidence" value="ECO:0007669"/>
    <property type="project" value="TreeGrafter"/>
</dbReference>
<feature type="domain" description="Piezo THU9 and anchor" evidence="3">
    <location>
        <begin position="1"/>
        <end position="74"/>
    </location>
</feature>
<dbReference type="GO" id="GO:0042391">
    <property type="term" value="P:regulation of membrane potential"/>
    <property type="evidence" value="ECO:0007669"/>
    <property type="project" value="TreeGrafter"/>
</dbReference>
<dbReference type="RefSeq" id="XP_025423629.1">
    <property type="nucleotide sequence ID" value="XM_025567844.1"/>
</dbReference>
<keyword evidence="4" id="KW-1185">Reference proteome</keyword>
<evidence type="ECO:0000313" key="4">
    <source>
        <dbReference type="Proteomes" id="UP000694846"/>
    </source>
</evidence>
<evidence type="ECO:0000259" key="2">
    <source>
        <dbReference type="Pfam" id="PF12166"/>
    </source>
</evidence>
<evidence type="ECO:0000313" key="5">
    <source>
        <dbReference type="RefSeq" id="XP_025423629.1"/>
    </source>
</evidence>
<dbReference type="Pfam" id="PF12166">
    <property type="entry name" value="Piezo_cap"/>
    <property type="match status" value="1"/>
</dbReference>
<dbReference type="Proteomes" id="UP000694846">
    <property type="component" value="Unplaced"/>
</dbReference>